<feature type="non-terminal residue" evidence="1">
    <location>
        <position position="175"/>
    </location>
</feature>
<name>A0A9N9N9K1_9GLOM</name>
<reference evidence="1" key="1">
    <citation type="submission" date="2021-06" db="EMBL/GenBank/DDBJ databases">
        <authorList>
            <person name="Kallberg Y."/>
            <person name="Tangrot J."/>
            <person name="Rosling A."/>
        </authorList>
    </citation>
    <scope>NUCLEOTIDE SEQUENCE</scope>
    <source>
        <strain evidence="1">FL966</strain>
    </source>
</reference>
<dbReference type="Proteomes" id="UP000789759">
    <property type="component" value="Unassembled WGS sequence"/>
</dbReference>
<sequence length="175" mass="20859">MLNNYTLRKVRKEAEIIRSFFSLEEEFELLKKLVILLSFFDKATEFLSRFKYPTLGFMILMLEELAYQIKNFTSLKNKIILVKDRILENLIEQDLHYTIIQLMHCKYDKLHLTQIANDNTTPTNNEDTILVLYENKKTKISAFFSYSQTENTMPDKFDRYCKISEISLNEELCLL</sequence>
<keyword evidence="2" id="KW-1185">Reference proteome</keyword>
<organism evidence="1 2">
    <name type="scientific">Cetraspora pellucida</name>
    <dbReference type="NCBI Taxonomy" id="1433469"/>
    <lineage>
        <taxon>Eukaryota</taxon>
        <taxon>Fungi</taxon>
        <taxon>Fungi incertae sedis</taxon>
        <taxon>Mucoromycota</taxon>
        <taxon>Glomeromycotina</taxon>
        <taxon>Glomeromycetes</taxon>
        <taxon>Diversisporales</taxon>
        <taxon>Gigasporaceae</taxon>
        <taxon>Cetraspora</taxon>
    </lineage>
</organism>
<evidence type="ECO:0000313" key="1">
    <source>
        <dbReference type="EMBL" id="CAG8713678.1"/>
    </source>
</evidence>
<dbReference type="OrthoDB" id="2790258at2759"/>
<evidence type="ECO:0000313" key="2">
    <source>
        <dbReference type="Proteomes" id="UP000789759"/>
    </source>
</evidence>
<dbReference type="AlphaFoldDB" id="A0A9N9N9K1"/>
<dbReference type="EMBL" id="CAJVQA010012104">
    <property type="protein sequence ID" value="CAG8713678.1"/>
    <property type="molecule type" value="Genomic_DNA"/>
</dbReference>
<protein>
    <submittedName>
        <fullName evidence="1">23084_t:CDS:1</fullName>
    </submittedName>
</protein>
<comment type="caution">
    <text evidence="1">The sequence shown here is derived from an EMBL/GenBank/DDBJ whole genome shotgun (WGS) entry which is preliminary data.</text>
</comment>
<accession>A0A9N9N9K1</accession>
<gene>
    <name evidence="1" type="ORF">CPELLU_LOCUS12467</name>
</gene>
<proteinExistence type="predicted"/>